<dbReference type="Proteomes" id="UP001183388">
    <property type="component" value="Unassembled WGS sequence"/>
</dbReference>
<dbReference type="CDD" id="cd00085">
    <property type="entry name" value="HNHc"/>
    <property type="match status" value="1"/>
</dbReference>
<dbReference type="SMART" id="SM00507">
    <property type="entry name" value="HNHc"/>
    <property type="match status" value="1"/>
</dbReference>
<dbReference type="Pfam" id="PF14279">
    <property type="entry name" value="HNH_5"/>
    <property type="match status" value="1"/>
</dbReference>
<keyword evidence="2" id="KW-0378">Hydrolase</keyword>
<keyword evidence="3" id="KW-1185">Reference proteome</keyword>
<evidence type="ECO:0000313" key="3">
    <source>
        <dbReference type="Proteomes" id="UP001183388"/>
    </source>
</evidence>
<dbReference type="PANTHER" id="PTHR33877:SF2">
    <property type="entry name" value="OS07G0170200 PROTEIN"/>
    <property type="match status" value="1"/>
</dbReference>
<dbReference type="PANTHER" id="PTHR33877">
    <property type="entry name" value="SLL1193 PROTEIN"/>
    <property type="match status" value="1"/>
</dbReference>
<keyword evidence="2" id="KW-0255">Endonuclease</keyword>
<organism evidence="2 3">
    <name type="scientific">Streptomyces boetiae</name>
    <dbReference type="NCBI Taxonomy" id="3075541"/>
    <lineage>
        <taxon>Bacteria</taxon>
        <taxon>Bacillati</taxon>
        <taxon>Actinomycetota</taxon>
        <taxon>Actinomycetes</taxon>
        <taxon>Kitasatosporales</taxon>
        <taxon>Streptomycetaceae</taxon>
        <taxon>Streptomyces</taxon>
    </lineage>
</organism>
<dbReference type="GO" id="GO:0004519">
    <property type="term" value="F:endonuclease activity"/>
    <property type="evidence" value="ECO:0007669"/>
    <property type="project" value="UniProtKB-KW"/>
</dbReference>
<protein>
    <submittedName>
        <fullName evidence="2">HNH endonuclease domain-containing protein</fullName>
    </submittedName>
</protein>
<sequence length="154" mass="16670">MGTGQHRARRNGAAKKRARKAAVAARDGARCAYCRIPFTDLRQATLDHVVPHSLYATWAARHLVLACNGCNQAKADRLPLLLALALLAAVNTGQEAMNTAPGTVNTGQQPVNAVQEAVNMSQGTVNTLRLLARLAHHRYTADRAAWRARWEVAA</sequence>
<evidence type="ECO:0000259" key="1">
    <source>
        <dbReference type="SMART" id="SM00507"/>
    </source>
</evidence>
<evidence type="ECO:0000313" key="2">
    <source>
        <dbReference type="EMBL" id="MDT0308042.1"/>
    </source>
</evidence>
<dbReference type="RefSeq" id="WP_311631025.1">
    <property type="nucleotide sequence ID" value="NZ_JAVREN010000017.1"/>
</dbReference>
<dbReference type="InterPro" id="IPR003615">
    <property type="entry name" value="HNH_nuc"/>
</dbReference>
<dbReference type="InterPro" id="IPR052892">
    <property type="entry name" value="NA-targeting_endonuclease"/>
</dbReference>
<reference evidence="3" key="1">
    <citation type="submission" date="2023-07" db="EMBL/GenBank/DDBJ databases">
        <title>30 novel species of actinomycetes from the DSMZ collection.</title>
        <authorList>
            <person name="Nouioui I."/>
        </authorList>
    </citation>
    <scope>NUCLEOTIDE SEQUENCE [LARGE SCALE GENOMIC DNA]</scope>
    <source>
        <strain evidence="3">DSM 44917</strain>
    </source>
</reference>
<name>A0ABU2L8Y8_9ACTN</name>
<dbReference type="Gene3D" id="1.10.30.50">
    <property type="match status" value="1"/>
</dbReference>
<dbReference type="EMBL" id="JAVREN010000017">
    <property type="protein sequence ID" value="MDT0308042.1"/>
    <property type="molecule type" value="Genomic_DNA"/>
</dbReference>
<keyword evidence="2" id="KW-0540">Nuclease</keyword>
<gene>
    <name evidence="2" type="ORF">RM780_13865</name>
</gene>
<comment type="caution">
    <text evidence="2">The sequence shown here is derived from an EMBL/GenBank/DDBJ whole genome shotgun (WGS) entry which is preliminary data.</text>
</comment>
<accession>A0ABU2L8Y8</accession>
<dbReference type="InterPro" id="IPR029471">
    <property type="entry name" value="HNH_5"/>
</dbReference>
<feature type="domain" description="HNH nuclease" evidence="1">
    <location>
        <begin position="18"/>
        <end position="72"/>
    </location>
</feature>
<proteinExistence type="predicted"/>